<dbReference type="PANTHER" id="PTHR46796">
    <property type="entry name" value="HTH-TYPE TRANSCRIPTIONAL ACTIVATOR RHAS-RELATED"/>
    <property type="match status" value="1"/>
</dbReference>
<protein>
    <submittedName>
        <fullName evidence="5">AraC family transcriptional regulator</fullName>
    </submittedName>
</protein>
<evidence type="ECO:0000313" key="5">
    <source>
        <dbReference type="EMBL" id="QQR35047.1"/>
    </source>
</evidence>
<dbReference type="InterPro" id="IPR011051">
    <property type="entry name" value="RmlC_Cupin_sf"/>
</dbReference>
<gene>
    <name evidence="5" type="ORF">JI749_11735</name>
</gene>
<keyword evidence="3" id="KW-0804">Transcription</keyword>
<sequence>MRDPHFQPAPLSDPIGEVLHMLRLTGTLYCRAEMTAPWGLMFPQLIDSMMFVIVTSGHGWLQMGNEAPQLVQQGGMVLLPHGTPYQLLSAPDVEAEPLFDVPVEKVSDRYEIMRHGGGGAVTRATAGVVQFDSVAAKRLVSLLPPVLRIDAWDSDDGNWLQSTLGLIAREASAMRPGGETVITRLADILVIQAIRAWLDTAPEANLGWLAALRDRQVGRALALIHRRPEQNWSVIELAREAGMSRSAFSARFTELVGQPAAQYLAQWRLHLARAQLLETRDPVGVVASRAGYQSEAAFGRAFKQLFGIAPGGVRKLAA</sequence>
<keyword evidence="6" id="KW-1185">Reference proteome</keyword>
<dbReference type="InterPro" id="IPR050204">
    <property type="entry name" value="AraC_XylS_family_regulators"/>
</dbReference>
<evidence type="ECO:0000313" key="6">
    <source>
        <dbReference type="Proteomes" id="UP000595460"/>
    </source>
</evidence>
<dbReference type="SUPFAM" id="SSF51182">
    <property type="entry name" value="RmlC-like cupins"/>
    <property type="match status" value="1"/>
</dbReference>
<name>A0ABX7BSZ4_9HYPH</name>
<dbReference type="InterPro" id="IPR032783">
    <property type="entry name" value="AraC_lig"/>
</dbReference>
<evidence type="ECO:0000259" key="4">
    <source>
        <dbReference type="PROSITE" id="PS01124"/>
    </source>
</evidence>
<evidence type="ECO:0000256" key="1">
    <source>
        <dbReference type="ARBA" id="ARBA00023015"/>
    </source>
</evidence>
<dbReference type="InterPro" id="IPR009057">
    <property type="entry name" value="Homeodomain-like_sf"/>
</dbReference>
<keyword evidence="1" id="KW-0805">Transcription regulation</keyword>
<keyword evidence="2" id="KW-0238">DNA-binding</keyword>
<dbReference type="InterPro" id="IPR018060">
    <property type="entry name" value="HTH_AraC"/>
</dbReference>
<evidence type="ECO:0000256" key="3">
    <source>
        <dbReference type="ARBA" id="ARBA00023163"/>
    </source>
</evidence>
<dbReference type="Pfam" id="PF12852">
    <property type="entry name" value="Cupin_6"/>
    <property type="match status" value="1"/>
</dbReference>
<dbReference type="Pfam" id="PF12833">
    <property type="entry name" value="HTH_18"/>
    <property type="match status" value="1"/>
</dbReference>
<dbReference type="Gene3D" id="1.10.10.60">
    <property type="entry name" value="Homeodomain-like"/>
    <property type="match status" value="2"/>
</dbReference>
<dbReference type="InterPro" id="IPR018062">
    <property type="entry name" value="HTH_AraC-typ_CS"/>
</dbReference>
<evidence type="ECO:0000256" key="2">
    <source>
        <dbReference type="ARBA" id="ARBA00023125"/>
    </source>
</evidence>
<dbReference type="RefSeq" id="WP_201653903.1">
    <property type="nucleotide sequence ID" value="NZ_CP068047.1"/>
</dbReference>
<proteinExistence type="predicted"/>
<dbReference type="EMBL" id="CP068047">
    <property type="protein sequence ID" value="QQR35047.1"/>
    <property type="molecule type" value="Genomic_DNA"/>
</dbReference>
<dbReference type="Proteomes" id="UP000595460">
    <property type="component" value="Chromosome"/>
</dbReference>
<feature type="domain" description="HTH araC/xylS-type" evidence="4">
    <location>
        <begin position="218"/>
        <end position="316"/>
    </location>
</feature>
<dbReference type="PROSITE" id="PS00041">
    <property type="entry name" value="HTH_ARAC_FAMILY_1"/>
    <property type="match status" value="1"/>
</dbReference>
<dbReference type="SMART" id="SM00342">
    <property type="entry name" value="HTH_ARAC"/>
    <property type="match status" value="1"/>
</dbReference>
<organism evidence="5 6">
    <name type="scientific">Devosia oryziradicis</name>
    <dbReference type="NCBI Taxonomy" id="2801335"/>
    <lineage>
        <taxon>Bacteria</taxon>
        <taxon>Pseudomonadati</taxon>
        <taxon>Pseudomonadota</taxon>
        <taxon>Alphaproteobacteria</taxon>
        <taxon>Hyphomicrobiales</taxon>
        <taxon>Devosiaceae</taxon>
        <taxon>Devosia</taxon>
    </lineage>
</organism>
<dbReference type="SUPFAM" id="SSF46689">
    <property type="entry name" value="Homeodomain-like"/>
    <property type="match status" value="2"/>
</dbReference>
<dbReference type="PROSITE" id="PS01124">
    <property type="entry name" value="HTH_ARAC_FAMILY_2"/>
    <property type="match status" value="1"/>
</dbReference>
<accession>A0ABX7BSZ4</accession>
<dbReference type="PANTHER" id="PTHR46796:SF7">
    <property type="entry name" value="ARAC FAMILY TRANSCRIPTIONAL REGULATOR"/>
    <property type="match status" value="1"/>
</dbReference>
<reference evidence="5 6" key="1">
    <citation type="submission" date="2021-01" db="EMBL/GenBank/DDBJ databases">
        <title>Genome seq and assembly of Devosia sp. G19.</title>
        <authorList>
            <person name="Chhetri G."/>
        </authorList>
    </citation>
    <scope>NUCLEOTIDE SEQUENCE [LARGE SCALE GENOMIC DNA]</scope>
    <source>
        <strain evidence="5 6">G19</strain>
    </source>
</reference>